<dbReference type="InterPro" id="IPR003877">
    <property type="entry name" value="SPRY_dom"/>
</dbReference>
<dbReference type="CDD" id="cd12885">
    <property type="entry name" value="SPRY_RanBP_like"/>
    <property type="match status" value="1"/>
</dbReference>
<dbReference type="SMART" id="SM00449">
    <property type="entry name" value="SPRY"/>
    <property type="match status" value="1"/>
</dbReference>
<dbReference type="PROSITE" id="PS50088">
    <property type="entry name" value="ANK_REPEAT"/>
    <property type="match status" value="3"/>
</dbReference>
<dbReference type="Pfam" id="PF12796">
    <property type="entry name" value="Ank_2"/>
    <property type="match status" value="3"/>
</dbReference>
<keyword evidence="1" id="KW-0677">Repeat</keyword>
<feature type="repeat" description="ANK" evidence="3">
    <location>
        <begin position="1291"/>
        <end position="1323"/>
    </location>
</feature>
<dbReference type="SUPFAM" id="SSF48403">
    <property type="entry name" value="Ankyrin repeat"/>
    <property type="match status" value="3"/>
</dbReference>
<dbReference type="PANTHER" id="PTHR24166:SF48">
    <property type="entry name" value="PROTEIN VAPYRIN"/>
    <property type="match status" value="1"/>
</dbReference>
<gene>
    <name evidence="6" type="ORF">EKO27_g9317</name>
</gene>
<feature type="compositionally biased region" description="Basic and acidic residues" evidence="4">
    <location>
        <begin position="787"/>
        <end position="797"/>
    </location>
</feature>
<evidence type="ECO:0000256" key="4">
    <source>
        <dbReference type="SAM" id="MobiDB-lite"/>
    </source>
</evidence>
<dbReference type="InterPro" id="IPR043136">
    <property type="entry name" value="B30.2/SPRY_sf"/>
</dbReference>
<name>A0A439CUD8_9PEZI</name>
<evidence type="ECO:0000313" key="6">
    <source>
        <dbReference type="EMBL" id="RWA05789.1"/>
    </source>
</evidence>
<feature type="repeat" description="ANK" evidence="3">
    <location>
        <begin position="1073"/>
        <end position="1108"/>
    </location>
</feature>
<accession>A0A439CUD8</accession>
<dbReference type="Gene3D" id="2.60.120.920">
    <property type="match status" value="1"/>
</dbReference>
<dbReference type="EMBL" id="RYZI01000399">
    <property type="protein sequence ID" value="RWA05789.1"/>
    <property type="molecule type" value="Genomic_DNA"/>
</dbReference>
<dbReference type="Gene3D" id="1.25.40.20">
    <property type="entry name" value="Ankyrin repeat-containing domain"/>
    <property type="match status" value="2"/>
</dbReference>
<keyword evidence="7" id="KW-1185">Reference proteome</keyword>
<dbReference type="InterPro" id="IPR002110">
    <property type="entry name" value="Ankyrin_rpt"/>
</dbReference>
<feature type="compositionally biased region" description="Basic and acidic residues" evidence="4">
    <location>
        <begin position="815"/>
        <end position="838"/>
    </location>
</feature>
<dbReference type="SUPFAM" id="SSF49899">
    <property type="entry name" value="Concanavalin A-like lectins/glucanases"/>
    <property type="match status" value="1"/>
</dbReference>
<dbReference type="InterPro" id="IPR036770">
    <property type="entry name" value="Ankyrin_rpt-contain_sf"/>
</dbReference>
<dbReference type="Pfam" id="PF24883">
    <property type="entry name" value="NPHP3_N"/>
    <property type="match status" value="1"/>
</dbReference>
<dbReference type="InterPro" id="IPR018247">
    <property type="entry name" value="EF_Hand_1_Ca_BS"/>
</dbReference>
<dbReference type="InterPro" id="IPR001870">
    <property type="entry name" value="B30.2/SPRY"/>
</dbReference>
<comment type="caution">
    <text evidence="6">The sequence shown here is derived from an EMBL/GenBank/DDBJ whole genome shotgun (WGS) entry which is preliminary data.</text>
</comment>
<reference evidence="6 7" key="1">
    <citation type="submission" date="2018-12" db="EMBL/GenBank/DDBJ databases">
        <title>Draft genome sequence of Xylaria grammica IHI A82.</title>
        <authorList>
            <person name="Buettner E."/>
            <person name="Kellner H."/>
        </authorList>
    </citation>
    <scope>NUCLEOTIDE SEQUENCE [LARGE SCALE GENOMIC DNA]</scope>
    <source>
        <strain evidence="6 7">IHI A82</strain>
    </source>
</reference>
<evidence type="ECO:0000313" key="7">
    <source>
        <dbReference type="Proteomes" id="UP000286045"/>
    </source>
</evidence>
<dbReference type="SMART" id="SM00248">
    <property type="entry name" value="ANK"/>
    <property type="match status" value="10"/>
</dbReference>
<dbReference type="Proteomes" id="UP000286045">
    <property type="component" value="Unassembled WGS sequence"/>
</dbReference>
<proteinExistence type="predicted"/>
<dbReference type="InterPro" id="IPR013320">
    <property type="entry name" value="ConA-like_dom_sf"/>
</dbReference>
<evidence type="ECO:0000259" key="5">
    <source>
        <dbReference type="PROSITE" id="PS50188"/>
    </source>
</evidence>
<dbReference type="InterPro" id="IPR044736">
    <property type="entry name" value="Gid1/RanBPM/SPLA_SPRY"/>
</dbReference>
<dbReference type="InterPro" id="IPR027417">
    <property type="entry name" value="P-loop_NTPase"/>
</dbReference>
<dbReference type="PROSITE" id="PS50188">
    <property type="entry name" value="B302_SPRY"/>
    <property type="match status" value="1"/>
</dbReference>
<dbReference type="InterPro" id="IPR050889">
    <property type="entry name" value="Dendritic_Spine_Reg/Scaffold"/>
</dbReference>
<dbReference type="InterPro" id="IPR056884">
    <property type="entry name" value="NPHP3-like_N"/>
</dbReference>
<evidence type="ECO:0000256" key="1">
    <source>
        <dbReference type="ARBA" id="ARBA00022737"/>
    </source>
</evidence>
<feature type="region of interest" description="Disordered" evidence="4">
    <location>
        <begin position="774"/>
        <end position="842"/>
    </location>
</feature>
<evidence type="ECO:0000256" key="2">
    <source>
        <dbReference type="ARBA" id="ARBA00023043"/>
    </source>
</evidence>
<sequence>MASTKLYDKALDRFREDARQRYPDSKNEILLREFEKERTSPYEAQKAAKQLQQSANEKYGSEHAGIPASWINNILGNIGRIIDFGNFAVQAASGPEGLAWSAIKIILGAVQSNYNLYVLFGTGLTDVCEVMLLVTHYDRLHEQAAKPNWKPSEILQKLFETIVETYVAVFSFSFSIKRHLDGGLKARLRHAFQDCFGIERSKFQGQLDVIAALKKKILESSEAVFQDTTLQQFQGIHGAIESAVKSIRGFETQLAEIADAQRSQTEFLQRGIRELKSMANAHSPWGKALAIFEKYTDDLEPLKHTSRPLAAALEKKHDGTCEWLFEKSVYSDWERSTGNHMLCLCGQEGSGKSVLLASVTDHLALHHSESDIVILYISCETIEFNPKEETQRGSKIVTHTLLHQLYSLAVDENKNTEILEACNQIFENPKKKKQGAKQLGIEKSLPDFSYAFPELAKKLKKNVVVAVDAVNQLQDSDQETLFEDLCRILGPNAQWLCRIIVGCRSPARFHSKILDAREFCAYIDVSGDNDRTDQDLVLSSELRLIPGLTQNEQEEAKKEIMLKAGHRFNYITDIAIPFMQEPFERPLSDRLAVLPEGIGDTYSEALRKMSQNYLSLLRKALIWTLLSPVSPTIEEIMDDYRGTYNQASAEGDRNDIYSQDDSNFPKASQLEKEQFRIAAGPFLHLDSSGYVKLQDPDPIREFCLNSKKPEKQSCDQTIVCPHCNSDIADKKATPEYHSLSITEKDGHLEMALTSLRHLNHPLFQRRVGLMGEGDVGADGKIPSNSEAEQKQDNRTTTDIDAQTVEVDETGETAESPDKEEQEISKVDDGGPKDGYESERSEDDAQNFLPEIYTDNANGTDNQASSDSTHHIRHECDYWNYHLRCAEALWPVEERAGNAAWKAIMDELAHFVYTNRAAFNHWQRVVHGREQPIGPLHVASLTGNLCWVKQLLDLNEKPDELFDDVNALQTVARSNHRNMEILKLLLERCGPDCDINTKTKETASPFYIWLQLDPSVDSVRGLLELGGDPTRVGHGKWVSFHHFAYGGTEPEAFKLLFQHAGEDAVNYINMADDYKWTPLHVLLIYRRQTPLDLLRAFLDSGANANTDDNWSERPLQLASSWGMVEALEILQPKVKEIDDPDDDGITALHQAALGGYKECVQFLVENGAEVNRTSNRGRTALHLAAAGCFLNCAKFLLDCPGVSINNGDKSKRTPLFLACSGHSPETACLILDKLIELQLPVAEINQPSSRNRTPLGQSCARAFDEVVVRLVQYAKERDEVDSLLINQLDTKSGLTPLHNAASRGSVACVKELLALNADAGSKDQKGRTPLRIAYEYWTRRSEDSGYEETISMLIDKDHEGAVSDEDLAATCAAHGSIRLLQQLHGLNADLSKADRYGWTPLNLAVTNKHSAVERYLRRQAAWAGLLPSKWVSDNAKVVISENGLHVSYQGNDTTFEPGGAFSISTEKPVPAGLDVFYFEVTVKKLQGPKKNPDVAIGFCTLDGAAITYPGWIIPNAPSALSWGYHSDDGSLRHSANADADDKMNSDWQYGTGDTVGIGVDYNKHEIWFTRNGQKLEYTFTKVQGRLFPVLGLISTVELETKFAGEFLYQHEEAKEEAREEAGTSEPT</sequence>
<dbReference type="PANTHER" id="PTHR24166">
    <property type="entry name" value="ROLLING PEBBLES, ISOFORM B"/>
    <property type="match status" value="1"/>
</dbReference>
<dbReference type="PROSITE" id="PS00018">
    <property type="entry name" value="EF_HAND_1"/>
    <property type="match status" value="1"/>
</dbReference>
<feature type="repeat" description="ANK" evidence="3">
    <location>
        <begin position="1142"/>
        <end position="1174"/>
    </location>
</feature>
<evidence type="ECO:0000256" key="3">
    <source>
        <dbReference type="PROSITE-ProRule" id="PRU00023"/>
    </source>
</evidence>
<keyword evidence="2 3" id="KW-0040">ANK repeat</keyword>
<feature type="domain" description="B30.2/SPRY" evidence="5">
    <location>
        <begin position="1402"/>
        <end position="1606"/>
    </location>
</feature>
<organism evidence="6 7">
    <name type="scientific">Xylaria grammica</name>
    <dbReference type="NCBI Taxonomy" id="363999"/>
    <lineage>
        <taxon>Eukaryota</taxon>
        <taxon>Fungi</taxon>
        <taxon>Dikarya</taxon>
        <taxon>Ascomycota</taxon>
        <taxon>Pezizomycotina</taxon>
        <taxon>Sordariomycetes</taxon>
        <taxon>Xylariomycetidae</taxon>
        <taxon>Xylariales</taxon>
        <taxon>Xylariaceae</taxon>
        <taxon>Xylaria</taxon>
    </lineage>
</organism>
<dbReference type="Gene3D" id="3.40.50.300">
    <property type="entry name" value="P-loop containing nucleotide triphosphate hydrolases"/>
    <property type="match status" value="1"/>
</dbReference>
<protein>
    <recommendedName>
        <fullName evidence="5">B30.2/SPRY domain-containing protein</fullName>
    </recommendedName>
</protein>
<dbReference type="Pfam" id="PF00622">
    <property type="entry name" value="SPRY"/>
    <property type="match status" value="1"/>
</dbReference>
<dbReference type="PROSITE" id="PS50297">
    <property type="entry name" value="ANK_REP_REGION"/>
    <property type="match status" value="2"/>
</dbReference>
<dbReference type="STRING" id="363999.A0A439CUD8"/>